<accession>A0A4R8RM35</accession>
<comment type="caution">
    <text evidence="2">The sequence shown here is derived from an EMBL/GenBank/DDBJ whole genome shotgun (WGS) entry which is preliminary data.</text>
</comment>
<dbReference type="STRING" id="5466.A0A4R8RM35"/>
<organism evidence="2 3">
    <name type="scientific">Colletotrichum trifolii</name>
    <dbReference type="NCBI Taxonomy" id="5466"/>
    <lineage>
        <taxon>Eukaryota</taxon>
        <taxon>Fungi</taxon>
        <taxon>Dikarya</taxon>
        <taxon>Ascomycota</taxon>
        <taxon>Pezizomycotina</taxon>
        <taxon>Sordariomycetes</taxon>
        <taxon>Hypocreomycetidae</taxon>
        <taxon>Glomerellales</taxon>
        <taxon>Glomerellaceae</taxon>
        <taxon>Colletotrichum</taxon>
        <taxon>Colletotrichum orbiculare species complex</taxon>
    </lineage>
</organism>
<dbReference type="EMBL" id="RYZW01000013">
    <property type="protein sequence ID" value="TDZ68132.1"/>
    <property type="molecule type" value="Genomic_DNA"/>
</dbReference>
<evidence type="ECO:0000313" key="3">
    <source>
        <dbReference type="Proteomes" id="UP000295703"/>
    </source>
</evidence>
<sequence>MSAVSATTVPSATATPICSNLYNQPNQDRNCAMPYRSNNTDIMKKCCGDADVVSYYDNCGLYCIALGQSVADLRDCLFDEGAGWTDVFCRDNGNANASATATGNSAPDASASATVISGDGDDDNDGESSATGSASGGGSTASGNAAAGVRVPAAGVSTLGLTVGALLLSAVTFGVLQI</sequence>
<evidence type="ECO:0000256" key="1">
    <source>
        <dbReference type="SAM" id="MobiDB-lite"/>
    </source>
</evidence>
<name>A0A4R8RM35_COLTR</name>
<feature type="region of interest" description="Disordered" evidence="1">
    <location>
        <begin position="99"/>
        <end position="140"/>
    </location>
</feature>
<reference evidence="2 3" key="1">
    <citation type="submission" date="2018-12" db="EMBL/GenBank/DDBJ databases">
        <title>Genome sequence and assembly of Colletotrichum trifolii.</title>
        <authorList>
            <person name="Gan P."/>
            <person name="Shirasu K."/>
        </authorList>
    </citation>
    <scope>NUCLEOTIDE SEQUENCE [LARGE SCALE GENOMIC DNA]</scope>
    <source>
        <strain evidence="2 3">543-2</strain>
    </source>
</reference>
<dbReference type="Proteomes" id="UP000295703">
    <property type="component" value="Unassembled WGS sequence"/>
</dbReference>
<evidence type="ECO:0000313" key="2">
    <source>
        <dbReference type="EMBL" id="TDZ68132.1"/>
    </source>
</evidence>
<keyword evidence="3" id="KW-1185">Reference proteome</keyword>
<gene>
    <name evidence="2" type="ORF">CTRI78_v002447</name>
</gene>
<proteinExistence type="predicted"/>
<dbReference type="AlphaFoldDB" id="A0A4R8RM35"/>
<protein>
    <submittedName>
        <fullName evidence="2">Uncharacterized protein</fullName>
    </submittedName>
</protein>